<protein>
    <submittedName>
        <fullName evidence="8">Protein pellino</fullName>
    </submittedName>
</protein>
<proteinExistence type="inferred from homology"/>
<keyword evidence="2" id="KW-0597">Phosphoprotein</keyword>
<name>A0A915MJB1_MELJA</name>
<dbReference type="InterPro" id="IPR048335">
    <property type="entry name" value="Pellino_RING"/>
</dbReference>
<dbReference type="GO" id="GO:0008592">
    <property type="term" value="P:regulation of Toll signaling pathway"/>
    <property type="evidence" value="ECO:0007669"/>
    <property type="project" value="InterPro"/>
</dbReference>
<dbReference type="WBParaSite" id="scaffold382_cov257.g946">
    <property type="protein sequence ID" value="scaffold382_cov257.g946"/>
    <property type="gene ID" value="scaffold382_cov257.g946"/>
</dbReference>
<dbReference type="Proteomes" id="UP000887561">
    <property type="component" value="Unplaced"/>
</dbReference>
<feature type="domain" description="Pellino RING" evidence="6">
    <location>
        <begin position="807"/>
        <end position="950"/>
    </location>
</feature>
<organism evidence="7 8">
    <name type="scientific">Meloidogyne javanica</name>
    <name type="common">Root-knot nematode worm</name>
    <dbReference type="NCBI Taxonomy" id="6303"/>
    <lineage>
        <taxon>Eukaryota</taxon>
        <taxon>Metazoa</taxon>
        <taxon>Ecdysozoa</taxon>
        <taxon>Nematoda</taxon>
        <taxon>Chromadorea</taxon>
        <taxon>Rhabditida</taxon>
        <taxon>Tylenchina</taxon>
        <taxon>Tylenchomorpha</taxon>
        <taxon>Tylenchoidea</taxon>
        <taxon>Meloidogynidae</taxon>
        <taxon>Meloidogyninae</taxon>
        <taxon>Meloidogyne</taxon>
        <taxon>Meloidogyne incognita group</taxon>
    </lineage>
</organism>
<evidence type="ECO:0000259" key="6">
    <source>
        <dbReference type="Pfam" id="PF20723"/>
    </source>
</evidence>
<feature type="compositionally biased region" description="Polar residues" evidence="4">
    <location>
        <begin position="47"/>
        <end position="76"/>
    </location>
</feature>
<evidence type="ECO:0000256" key="1">
    <source>
        <dbReference type="ARBA" id="ARBA00005639"/>
    </source>
</evidence>
<evidence type="ECO:0000313" key="8">
    <source>
        <dbReference type="WBParaSite" id="scaffold382_cov257.g946"/>
    </source>
</evidence>
<dbReference type="Pfam" id="PF04710">
    <property type="entry name" value="Pellino_FHA"/>
    <property type="match status" value="1"/>
</dbReference>
<dbReference type="GO" id="GO:0000209">
    <property type="term" value="P:protein polyubiquitination"/>
    <property type="evidence" value="ECO:0007669"/>
    <property type="project" value="InterPro"/>
</dbReference>
<feature type="compositionally biased region" description="Basic and acidic residues" evidence="4">
    <location>
        <begin position="79"/>
        <end position="90"/>
    </location>
</feature>
<evidence type="ECO:0000313" key="7">
    <source>
        <dbReference type="Proteomes" id="UP000887561"/>
    </source>
</evidence>
<dbReference type="PANTHER" id="PTHR12098:SF2">
    <property type="entry name" value="PROTEIN PELLINO"/>
    <property type="match status" value="1"/>
</dbReference>
<dbReference type="AlphaFoldDB" id="A0A915MJB1"/>
<evidence type="ECO:0000256" key="3">
    <source>
        <dbReference type="SAM" id="Coils"/>
    </source>
</evidence>
<dbReference type="Pfam" id="PF20723">
    <property type="entry name" value="Pellino_RING"/>
    <property type="match status" value="1"/>
</dbReference>
<accession>A0A915MJB1</accession>
<keyword evidence="3" id="KW-0175">Coiled coil</keyword>
<evidence type="ECO:0000259" key="5">
    <source>
        <dbReference type="Pfam" id="PF04710"/>
    </source>
</evidence>
<feature type="compositionally biased region" description="Polar residues" evidence="4">
    <location>
        <begin position="305"/>
        <end position="317"/>
    </location>
</feature>
<dbReference type="InterPro" id="IPR048334">
    <property type="entry name" value="Pellino_FHA"/>
</dbReference>
<keyword evidence="7" id="KW-1185">Reference proteome</keyword>
<feature type="region of interest" description="Disordered" evidence="4">
    <location>
        <begin position="305"/>
        <end position="324"/>
    </location>
</feature>
<evidence type="ECO:0000256" key="2">
    <source>
        <dbReference type="ARBA" id="ARBA00022553"/>
    </source>
</evidence>
<dbReference type="PANTHER" id="PTHR12098">
    <property type="entry name" value="E3 UBIQUITIN-PROTEIN LIGASE PELLINO-RELATED"/>
    <property type="match status" value="1"/>
</dbReference>
<feature type="coiled-coil region" evidence="3">
    <location>
        <begin position="171"/>
        <end position="219"/>
    </location>
</feature>
<feature type="region of interest" description="Disordered" evidence="4">
    <location>
        <begin position="239"/>
        <end position="264"/>
    </location>
</feature>
<comment type="similarity">
    <text evidence="1">Belongs to the pellino family.</text>
</comment>
<dbReference type="InterPro" id="IPR006800">
    <property type="entry name" value="Pellino_fam"/>
</dbReference>
<dbReference type="GO" id="GO:0061630">
    <property type="term" value="F:ubiquitin protein ligase activity"/>
    <property type="evidence" value="ECO:0007669"/>
    <property type="project" value="InterPro"/>
</dbReference>
<sequence length="954" mass="107771">MASVPHGNFVPHSSPLSVSYSYGPRSSPMPQNNEKNKDVEVCYTNDVEIQNQRPSKTLPNPLKNLSAQKNSRSILKNPSEGRGESQERRGFKNGSNQSLASNSEKKSVNNNSIRQPVQRKETLKTVAFGLTTKLEETVLGKEGKVPATPRDGNKTKTIIFSHEAQTLHKLILDQKHQIETLRDTIEDLRAEQENQRVGSRELIDIISALATRLQEMEKQKTTANTSLPAISNLSLKNSNNRQKVDKATSIENVSNNNRGDRENSGDLVLYQRNEFFRRLESEMTKNPTFEQRLHSMLRVWSEDSTPANFSKNKNLQQENEESCGPSMVMRVTTQRQEIFYSSPGRCPSNVRRYPRAENVRDHDNIKPNIRVVELDDDGEEKEKFENEGHQTMLKNIRKSDQIGTDEAAEFFLQRQSLEDEDGEEFFDGGDHQEIRGRQQKSVKQRLQYEIVTVNLIGGKVIFYENMGSTHKRMESNKFNDTDLSVLIQFGDESSEIITDECAGGLTQLLLCAGEIYYGQFVLLGYNGAELTGEQKNHANNRKNFSKMFFKRRLEPNGIKKGSVTKLSGTANKPKALRDSNRHTVAFGYGKNGTVVVEYLLDPTKDMFQIGRSSEEQIDFTIVDTWLASGNGGHPSPCCGGHNKSRHSSHREEHSEQKTISSTISRYACRILAERDKPHRVQIFAAGFDSSRNIFLGEKATKWQKKNGEFDGLTTNGVLILHPNNVEEQSDDTGEMYIWREVSVDGDIYTLRSARSSTQRGALVLGETNELQDGTLIDLCGATLLWRSAEGLKQSPSKVELEHRLDELNAGKPQCPVNLNTLVIPRKRHSKSSSSSKQPYVYFRCGHVQGKHNWGVQKNGSAVTFRCPICLVDSERVAQLTMGMESAFHLDSGLLEYSFNPCGHMASKRTVRYWSRITMPHGTNSFHPVCPFCTSLLTIDKPFVRLIFQDHCYEN</sequence>
<evidence type="ECO:0000256" key="4">
    <source>
        <dbReference type="SAM" id="MobiDB-lite"/>
    </source>
</evidence>
<feature type="domain" description="Pellino FHA" evidence="5">
    <location>
        <begin position="514"/>
        <end position="802"/>
    </location>
</feature>
<reference evidence="8" key="1">
    <citation type="submission" date="2022-11" db="UniProtKB">
        <authorList>
            <consortium name="WormBaseParasite"/>
        </authorList>
    </citation>
    <scope>IDENTIFICATION</scope>
</reference>
<feature type="region of interest" description="Disordered" evidence="4">
    <location>
        <begin position="1"/>
        <end position="118"/>
    </location>
</feature>